<comment type="caution">
    <text evidence="1">The sequence shown here is derived from an EMBL/GenBank/DDBJ whole genome shotgun (WGS) entry which is preliminary data.</text>
</comment>
<dbReference type="EMBL" id="QTSX02000145">
    <property type="protein sequence ID" value="KAJ9088190.1"/>
    <property type="molecule type" value="Genomic_DNA"/>
</dbReference>
<organism evidence="1 2">
    <name type="scientific">Entomophthora muscae</name>
    <dbReference type="NCBI Taxonomy" id="34485"/>
    <lineage>
        <taxon>Eukaryota</taxon>
        <taxon>Fungi</taxon>
        <taxon>Fungi incertae sedis</taxon>
        <taxon>Zoopagomycota</taxon>
        <taxon>Entomophthoromycotina</taxon>
        <taxon>Entomophthoromycetes</taxon>
        <taxon>Entomophthorales</taxon>
        <taxon>Entomophthoraceae</taxon>
        <taxon>Entomophthora</taxon>
    </lineage>
</organism>
<evidence type="ECO:0000313" key="2">
    <source>
        <dbReference type="Proteomes" id="UP001165960"/>
    </source>
</evidence>
<protein>
    <submittedName>
        <fullName evidence="1">Uncharacterized protein</fullName>
    </submittedName>
</protein>
<evidence type="ECO:0000313" key="1">
    <source>
        <dbReference type="EMBL" id="KAJ9088190.1"/>
    </source>
</evidence>
<dbReference type="Proteomes" id="UP001165960">
    <property type="component" value="Unassembled WGS sequence"/>
</dbReference>
<name>A0ACC2UMU4_9FUNG</name>
<accession>A0ACC2UMU4</accession>
<keyword evidence="2" id="KW-1185">Reference proteome</keyword>
<sequence>MTSHPPNSDPRSQLIQTLIQASSSQPDLIRQAVTVLKSWETTPGFYPALQEVAYDSSLEFGSRFQAVIYLENGIDQYWRKTSFNGISPEDKLLIRSRLLLGLAEPLKQLGIQNSVIISKISRLDYPKEWPELIDELVGVIDRTKEGMEEANRMQHIRGLTTLHLVIKALSSKVLSSWKAQFEILAPQLAEYIVPIYLKNYQELGALFQSVPATSRTSAFETQALEKLEVLFMTLKILRRLMASGTKAFGSISVFSNFYQQSGAHLNEVYALVNSLGSNNGLQEPFSRFMLLIGKIYLELQKAQPIAFVNTDGWLTIMEFCWRLLNEQASNITLQKQCIQAMILFRDTVSNYSYIIEEGDSPDAQLLQVKANIDEKFLTREMVTDLLRLLVTRYLILRPQTDLFLWENDPEAWILEDEADHWEFRFRKCSERLVTSIVFRYKAWIGPMLLEILESVMGPKSTMDELLIKDAVYNALGLAAHDLFDIVDFDRWFQDHLAGELTETGLGYTIMRYRIAWLIGQWVSVKSQKSFRSTYYDALLYVMRLDSEQPQSLVIRWAAANSLKACIDDWDFEAATFLPYMPTTIDQLASLLTSLAELENKMKLMQVMTIIVERMESQIMPHAEKIASLLPPLWESAGDGEDLLKTSIVIMLTKLTKVPSSLLTNLQSLGPKSFHLYYLSTPIISHSVDPASNGRVYLLEDGLELWASTMQFAVEMRPELNQLAPYLCTLLTFGSENLKPIIKIISSYLLLAPDFFVQNYGRAMFENLVLILNELRTEAVSLIMQVVDYVIQLASPTLYQASLVDTGLFRTLVTSSFDQSESAYTHLYYLAVLSRLVIKDSSFFLAAFEAAFKEKAADVMQKFVSNWCLKIDNMSQLRDQKLTCLAWAHLLATPPSSSTAAIMGPVYANLGDFVAGWTGLLSDVNESIEGDALVYHRDDNSDDDSLNGDRPSQEIQRKKKAIERDPVHCMALQTTIHNKIREAQHHYDSYQSACGLPGRFQELLNTIDPMVLDQLVQPTSTNHPCA</sequence>
<gene>
    <name evidence="1" type="ORF">DSO57_1025632</name>
</gene>
<proteinExistence type="predicted"/>
<reference evidence="1" key="1">
    <citation type="submission" date="2022-04" db="EMBL/GenBank/DDBJ databases">
        <title>Genome of the entomopathogenic fungus Entomophthora muscae.</title>
        <authorList>
            <person name="Elya C."/>
            <person name="Lovett B.R."/>
            <person name="Lee E."/>
            <person name="Macias A.M."/>
            <person name="Hajek A.E."/>
            <person name="De Bivort B.L."/>
            <person name="Kasson M.T."/>
            <person name="De Fine Licht H.H."/>
            <person name="Stajich J.E."/>
        </authorList>
    </citation>
    <scope>NUCLEOTIDE SEQUENCE</scope>
    <source>
        <strain evidence="1">Berkeley</strain>
    </source>
</reference>